<organism evidence="1 2">
    <name type="scientific">Microbacterium mangrovi</name>
    <dbReference type="NCBI Taxonomy" id="1348253"/>
    <lineage>
        <taxon>Bacteria</taxon>
        <taxon>Bacillati</taxon>
        <taxon>Actinomycetota</taxon>
        <taxon>Actinomycetes</taxon>
        <taxon>Micrococcales</taxon>
        <taxon>Microbacteriaceae</taxon>
        <taxon>Microbacterium</taxon>
    </lineage>
</organism>
<evidence type="ECO:0000313" key="2">
    <source>
        <dbReference type="Proteomes" id="UP000031030"/>
    </source>
</evidence>
<dbReference type="OrthoDB" id="669978at2"/>
<gene>
    <name evidence="1" type="ORF">LK09_00920</name>
</gene>
<accession>A0A0B2A9T0</accession>
<dbReference type="RefSeq" id="WP_039394386.1">
    <property type="nucleotide sequence ID" value="NZ_JTDK01000001.1"/>
</dbReference>
<dbReference type="Proteomes" id="UP000031030">
    <property type="component" value="Unassembled WGS sequence"/>
</dbReference>
<dbReference type="EMBL" id="JTDK01000001">
    <property type="protein sequence ID" value="KHK99924.1"/>
    <property type="molecule type" value="Genomic_DNA"/>
</dbReference>
<sequence length="153" mass="17045">MKLPVYLTLLLEAERTLARSFREVARGHGDEPDIHFLCLSLADQCDDHVERLRPALDRYGTAPADDEPEQLHHGGLDAARTGPLGLLRDLQDLFLLATMVDTTWTIITQVAQALPDRELLDAAQTCQKQTTVQLQWIRTRTKQAAPQALVAAP</sequence>
<protein>
    <submittedName>
        <fullName evidence="1">Uncharacterized protein</fullName>
    </submittedName>
</protein>
<reference evidence="1 2" key="1">
    <citation type="submission" date="2014-11" db="EMBL/GenBank/DDBJ databases">
        <title>Genome sequence of Microbacterium mangrovi MUSC 115(T).</title>
        <authorList>
            <person name="Lee L.-H."/>
        </authorList>
    </citation>
    <scope>NUCLEOTIDE SEQUENCE [LARGE SCALE GENOMIC DNA]</scope>
    <source>
        <strain evidence="1 2">MUSC 115</strain>
    </source>
</reference>
<evidence type="ECO:0000313" key="1">
    <source>
        <dbReference type="EMBL" id="KHK99924.1"/>
    </source>
</evidence>
<proteinExistence type="predicted"/>
<comment type="caution">
    <text evidence="1">The sequence shown here is derived from an EMBL/GenBank/DDBJ whole genome shotgun (WGS) entry which is preliminary data.</text>
</comment>
<dbReference type="STRING" id="1348253.LK09_00920"/>
<name>A0A0B2A9T0_9MICO</name>
<dbReference type="AlphaFoldDB" id="A0A0B2A9T0"/>
<keyword evidence="2" id="KW-1185">Reference proteome</keyword>